<dbReference type="PANTHER" id="PTHR22604:SF105">
    <property type="entry name" value="TRANS-1,2-DIHYDROBENZENE-1,2-DIOL DEHYDROGENASE"/>
    <property type="match status" value="1"/>
</dbReference>
<dbReference type="Gene3D" id="3.30.360.10">
    <property type="entry name" value="Dihydrodipicolinate Reductase, domain 2"/>
    <property type="match status" value="1"/>
</dbReference>
<protein>
    <submittedName>
        <fullName evidence="5">Gfo/Idh/MocA family oxidoreductase</fullName>
    </submittedName>
</protein>
<reference evidence="5" key="1">
    <citation type="submission" date="2021-10" db="EMBL/GenBank/DDBJ databases">
        <title>Streptomyces nigrumlapis sp.nov.,an antimicrobial producing actinobacterium isolated from Black Gobi rocks.</title>
        <authorList>
            <person name="Wen Y."/>
            <person name="Zhang W."/>
            <person name="Liu X.G."/>
        </authorList>
    </citation>
    <scope>NUCLEOTIDE SEQUENCE</scope>
    <source>
        <strain evidence="5">ST13-2-2</strain>
    </source>
</reference>
<dbReference type="SUPFAM" id="SSF55347">
    <property type="entry name" value="Glyceraldehyde-3-phosphate dehydrogenase-like, C-terminal domain"/>
    <property type="match status" value="1"/>
</dbReference>
<feature type="domain" description="GFO/IDH/MocA-like oxidoreductase" evidence="4">
    <location>
        <begin position="144"/>
        <end position="259"/>
    </location>
</feature>
<evidence type="ECO:0000313" key="6">
    <source>
        <dbReference type="Proteomes" id="UP000830115"/>
    </source>
</evidence>
<evidence type="ECO:0000259" key="4">
    <source>
        <dbReference type="Pfam" id="PF22725"/>
    </source>
</evidence>
<dbReference type="PANTHER" id="PTHR22604">
    <property type="entry name" value="OXIDOREDUCTASES"/>
    <property type="match status" value="1"/>
</dbReference>
<comment type="similarity">
    <text evidence="1">Belongs to the Gfo/Idh/MocA family.</text>
</comment>
<organism evidence="5 6">
    <name type="scientific">Streptomyces halobius</name>
    <dbReference type="NCBI Taxonomy" id="2879846"/>
    <lineage>
        <taxon>Bacteria</taxon>
        <taxon>Bacillati</taxon>
        <taxon>Actinomycetota</taxon>
        <taxon>Actinomycetes</taxon>
        <taxon>Kitasatosporales</taxon>
        <taxon>Streptomycetaceae</taxon>
        <taxon>Streptomyces</taxon>
    </lineage>
</organism>
<dbReference type="InterPro" id="IPR055170">
    <property type="entry name" value="GFO_IDH_MocA-like_dom"/>
</dbReference>
<accession>A0ABY4MHN9</accession>
<dbReference type="Proteomes" id="UP000830115">
    <property type="component" value="Chromosome"/>
</dbReference>
<keyword evidence="6" id="KW-1185">Reference proteome</keyword>
<evidence type="ECO:0000259" key="3">
    <source>
        <dbReference type="Pfam" id="PF01408"/>
    </source>
</evidence>
<dbReference type="RefSeq" id="WP_248868250.1">
    <property type="nucleotide sequence ID" value="NZ_CP086322.1"/>
</dbReference>
<sequence length="337" mass="35997">MSSVPIGRDGAAEGRVRMGVLGCADIALRRMLPAIAAADAAELVAVASRDAAKAERVAARFGCAGVKGYRTLLERDDVDAVYVPLPPALHFEQVAEALRAGKHVLCEKPLCTTHAEAAELMELARRHRRILAENFMFLHHSQHAEVRSLVDAGAIGELEVLSGSFGVPPLDPTGFRYASSLGGGALLDVGVYPLRTAQMYLCGEPEVLAATLRVDDATGVDVSGTALLCAPDGVAAQLEFGFRHSYRSRYALWGGEGRISVERAYTPPEQLKPVVRLQKQDRLTELAMPADHQVRNALAAFTATVLTGGGGPVCEAESLLQARLVEDVRKVARIVTV</sequence>
<dbReference type="Pfam" id="PF22725">
    <property type="entry name" value="GFO_IDH_MocA_C3"/>
    <property type="match status" value="1"/>
</dbReference>
<dbReference type="EMBL" id="CP086322">
    <property type="protein sequence ID" value="UQA97324.1"/>
    <property type="molecule type" value="Genomic_DNA"/>
</dbReference>
<dbReference type="InterPro" id="IPR050984">
    <property type="entry name" value="Gfo/Idh/MocA_domain"/>
</dbReference>
<evidence type="ECO:0000256" key="2">
    <source>
        <dbReference type="ARBA" id="ARBA00023002"/>
    </source>
</evidence>
<evidence type="ECO:0000256" key="1">
    <source>
        <dbReference type="ARBA" id="ARBA00010928"/>
    </source>
</evidence>
<dbReference type="InterPro" id="IPR000683">
    <property type="entry name" value="Gfo/Idh/MocA-like_OxRdtase_N"/>
</dbReference>
<feature type="domain" description="Gfo/Idh/MocA-like oxidoreductase N-terminal" evidence="3">
    <location>
        <begin position="16"/>
        <end position="134"/>
    </location>
</feature>
<name>A0ABY4MHN9_9ACTN</name>
<dbReference type="Pfam" id="PF01408">
    <property type="entry name" value="GFO_IDH_MocA"/>
    <property type="match status" value="1"/>
</dbReference>
<dbReference type="SUPFAM" id="SSF51735">
    <property type="entry name" value="NAD(P)-binding Rossmann-fold domains"/>
    <property type="match status" value="1"/>
</dbReference>
<gene>
    <name evidence="5" type="ORF">K9S39_40575</name>
</gene>
<dbReference type="Gene3D" id="3.40.50.720">
    <property type="entry name" value="NAD(P)-binding Rossmann-like Domain"/>
    <property type="match status" value="1"/>
</dbReference>
<proteinExistence type="inferred from homology"/>
<dbReference type="InterPro" id="IPR036291">
    <property type="entry name" value="NAD(P)-bd_dom_sf"/>
</dbReference>
<keyword evidence="2" id="KW-0560">Oxidoreductase</keyword>
<evidence type="ECO:0000313" key="5">
    <source>
        <dbReference type="EMBL" id="UQA97324.1"/>
    </source>
</evidence>